<organism evidence="1 2">
    <name type="scientific">Phlebia brevispora</name>
    <dbReference type="NCBI Taxonomy" id="194682"/>
    <lineage>
        <taxon>Eukaryota</taxon>
        <taxon>Fungi</taxon>
        <taxon>Dikarya</taxon>
        <taxon>Basidiomycota</taxon>
        <taxon>Agaricomycotina</taxon>
        <taxon>Agaricomycetes</taxon>
        <taxon>Polyporales</taxon>
        <taxon>Meruliaceae</taxon>
        <taxon>Phlebia</taxon>
    </lineage>
</organism>
<name>A0ACC1RK90_9APHY</name>
<protein>
    <submittedName>
        <fullName evidence="1">Uncharacterized protein</fullName>
    </submittedName>
</protein>
<reference evidence="1" key="1">
    <citation type="submission" date="2022-07" db="EMBL/GenBank/DDBJ databases">
        <title>Genome Sequence of Phlebia brevispora.</title>
        <authorList>
            <person name="Buettner E."/>
        </authorList>
    </citation>
    <scope>NUCLEOTIDE SEQUENCE</scope>
    <source>
        <strain evidence="1">MPL23</strain>
    </source>
</reference>
<dbReference type="Proteomes" id="UP001148662">
    <property type="component" value="Unassembled WGS sequence"/>
</dbReference>
<gene>
    <name evidence="1" type="ORF">NM688_g9259</name>
</gene>
<evidence type="ECO:0000313" key="1">
    <source>
        <dbReference type="EMBL" id="KAJ3519724.1"/>
    </source>
</evidence>
<evidence type="ECO:0000313" key="2">
    <source>
        <dbReference type="Proteomes" id="UP001148662"/>
    </source>
</evidence>
<dbReference type="EMBL" id="JANHOG010002810">
    <property type="protein sequence ID" value="KAJ3519724.1"/>
    <property type="molecule type" value="Genomic_DNA"/>
</dbReference>
<keyword evidence="2" id="KW-1185">Reference proteome</keyword>
<comment type="caution">
    <text evidence="1">The sequence shown here is derived from an EMBL/GenBank/DDBJ whole genome shotgun (WGS) entry which is preliminary data.</text>
</comment>
<accession>A0ACC1RK90</accession>
<sequence>MPSVSDNVRYPSDDAHTRASETLHNLTLLHPVISGWEQLATMATSKEGVHLFTSANSGVRRRVSTTRFILFYLSICAACVGAFYGLSIIFHRHVTDVGVDVLSLSEEDPETVWNIVPPSTVANLVWIPCYQGMECAKLTVPLDYADPDGPSAIIAMAKVPSKVPKSDKRYRGPILFNPGGPGGSGVDFIRGRAEFLPTILGDEYDLIGFDPRDGSPVDDSIEELQELYDRMTEDSIFGVLWGGRTRCSGWKVSPVDKRADLCPHFAGAFTGNTSYPILLIGNTADPVTPVVNAHTMSKGFNGSAVLQQHSAGHCSLSASSACTAKAVRAYFRDGTIPKPETVCQVESSMFPNDSVSGGGGEELLEGASDDERKAIRAWDELVRQAGPPLDGLVGVI</sequence>
<proteinExistence type="predicted"/>